<dbReference type="Proteomes" id="UP001501285">
    <property type="component" value="Unassembled WGS sequence"/>
</dbReference>
<dbReference type="PANTHER" id="PTHR36174:SF1">
    <property type="entry name" value="LIPID II:GLYCINE GLYCYLTRANSFERASE"/>
    <property type="match status" value="1"/>
</dbReference>
<protein>
    <recommendedName>
        <fullName evidence="1">BioF2-like acetyltransferase domain-containing protein</fullName>
    </recommendedName>
</protein>
<feature type="domain" description="BioF2-like acetyltransferase" evidence="1">
    <location>
        <begin position="149"/>
        <end position="298"/>
    </location>
</feature>
<keyword evidence="3" id="KW-1185">Reference proteome</keyword>
<dbReference type="Gene3D" id="3.40.630.30">
    <property type="match status" value="1"/>
</dbReference>
<dbReference type="InterPro" id="IPR038740">
    <property type="entry name" value="BioF2-like_GNAT_dom"/>
</dbReference>
<accession>A0ABN2UCF4</accession>
<dbReference type="EMBL" id="BAAANB010000021">
    <property type="protein sequence ID" value="GAA2033899.1"/>
    <property type="molecule type" value="Genomic_DNA"/>
</dbReference>
<name>A0ABN2UCF4_9MICO</name>
<evidence type="ECO:0000313" key="3">
    <source>
        <dbReference type="Proteomes" id="UP001501285"/>
    </source>
</evidence>
<dbReference type="InterPro" id="IPR016181">
    <property type="entry name" value="Acyl_CoA_acyltransferase"/>
</dbReference>
<gene>
    <name evidence="2" type="ORF">GCM10009740_25580</name>
</gene>
<organism evidence="2 3">
    <name type="scientific">Terrabacter terrae</name>
    <dbReference type="NCBI Taxonomy" id="318434"/>
    <lineage>
        <taxon>Bacteria</taxon>
        <taxon>Bacillati</taxon>
        <taxon>Actinomycetota</taxon>
        <taxon>Actinomycetes</taxon>
        <taxon>Micrococcales</taxon>
        <taxon>Intrasporangiaceae</taxon>
        <taxon>Terrabacter</taxon>
    </lineage>
</organism>
<proteinExistence type="predicted"/>
<dbReference type="InterPro" id="IPR050644">
    <property type="entry name" value="PG_Glycine_Bridge_Synth"/>
</dbReference>
<comment type="caution">
    <text evidence="2">The sequence shown here is derived from an EMBL/GenBank/DDBJ whole genome shotgun (WGS) entry which is preliminary data.</text>
</comment>
<dbReference type="Pfam" id="PF13480">
    <property type="entry name" value="Acetyltransf_6"/>
    <property type="match status" value="1"/>
</dbReference>
<reference evidence="3" key="1">
    <citation type="journal article" date="2019" name="Int. J. Syst. Evol. Microbiol.">
        <title>The Global Catalogue of Microorganisms (GCM) 10K type strain sequencing project: providing services to taxonomists for standard genome sequencing and annotation.</title>
        <authorList>
            <consortium name="The Broad Institute Genomics Platform"/>
            <consortium name="The Broad Institute Genome Sequencing Center for Infectious Disease"/>
            <person name="Wu L."/>
            <person name="Ma J."/>
        </authorList>
    </citation>
    <scope>NUCLEOTIDE SEQUENCE [LARGE SCALE GENOMIC DNA]</scope>
    <source>
        <strain evidence="3">JCM 14283</strain>
    </source>
</reference>
<dbReference type="SUPFAM" id="SSF55729">
    <property type="entry name" value="Acyl-CoA N-acyltransferases (Nat)"/>
    <property type="match status" value="1"/>
</dbReference>
<sequence length="339" mass="37085">MPAPRPEWRKAFAADPLAQAFHSPEWVDGVCAAGGFTDVSRLYRAPDGRQLVLPLVRRRLGLVQASLPPSWGIGGVLSADDVRPEDLVAIWADLRRQRGVLRTSVRPSVRSVPTWAAADLPGAKVRTGTCHVLDLEGGFDTVWRTRFTGTARTAVRKAEKSGVVVERDTTGARLPEYFTLLESSVERWAAQQHEPLLLSRWRARQRDPLHKLQALAAAVPGSFSLYLAMWEGRAVAGDIVYSGTNARYTNGAMIKELAGPVRANFLVHRTAIEDACAAGSTHFDFGESGDSPGLAQYKSRFGAQPLPSRVLLMERLPITETDRALRGVVKRAIGFRDAG</sequence>
<dbReference type="PANTHER" id="PTHR36174">
    <property type="entry name" value="LIPID II:GLYCINE GLYCYLTRANSFERASE"/>
    <property type="match status" value="1"/>
</dbReference>
<evidence type="ECO:0000259" key="1">
    <source>
        <dbReference type="Pfam" id="PF13480"/>
    </source>
</evidence>
<evidence type="ECO:0000313" key="2">
    <source>
        <dbReference type="EMBL" id="GAA2033899.1"/>
    </source>
</evidence>